<sequence>MDQQRVDIVVLKLARCHVAFELNEPRIDTPKYLSVRPLTLMTDLERDEFENGGHGLAVWPEVGSRAMQLVISADDDAFSEGWLVVQPSRYRFHTSQDDGLCVRIVIREYLACEVRWD</sequence>
<dbReference type="EMBL" id="JABBNT010000001">
    <property type="protein sequence ID" value="NMM43601.1"/>
    <property type="molecule type" value="Genomic_DNA"/>
</dbReference>
<reference evidence="1 2" key="1">
    <citation type="submission" date="2020-04" db="EMBL/GenBank/DDBJ databases">
        <title>Rhodospirillaceae bacterium KN72 isolated from deep sea.</title>
        <authorList>
            <person name="Zhang D.-C."/>
        </authorList>
    </citation>
    <scope>NUCLEOTIDE SEQUENCE [LARGE SCALE GENOMIC DNA]</scope>
    <source>
        <strain evidence="1 2">KN72</strain>
    </source>
</reference>
<dbReference type="Proteomes" id="UP000539372">
    <property type="component" value="Unassembled WGS sequence"/>
</dbReference>
<evidence type="ECO:0000313" key="1">
    <source>
        <dbReference type="EMBL" id="NMM43601.1"/>
    </source>
</evidence>
<gene>
    <name evidence="1" type="ORF">HH303_03870</name>
</gene>
<proteinExistence type="predicted"/>
<keyword evidence="2" id="KW-1185">Reference proteome</keyword>
<accession>A0A7Y0DXX1</accession>
<dbReference type="AlphaFoldDB" id="A0A7Y0DXX1"/>
<name>A0A7Y0DXX1_9PROT</name>
<dbReference type="RefSeq" id="WP_169623867.1">
    <property type="nucleotide sequence ID" value="NZ_JABBNT010000001.1"/>
</dbReference>
<protein>
    <submittedName>
        <fullName evidence="1">Uncharacterized protein</fullName>
    </submittedName>
</protein>
<organism evidence="1 2">
    <name type="scientific">Pacificispira spongiicola</name>
    <dbReference type="NCBI Taxonomy" id="2729598"/>
    <lineage>
        <taxon>Bacteria</taxon>
        <taxon>Pseudomonadati</taxon>
        <taxon>Pseudomonadota</taxon>
        <taxon>Alphaproteobacteria</taxon>
        <taxon>Rhodospirillales</taxon>
        <taxon>Rhodospirillaceae</taxon>
        <taxon>Pacificispira</taxon>
    </lineage>
</organism>
<comment type="caution">
    <text evidence="1">The sequence shown here is derived from an EMBL/GenBank/DDBJ whole genome shotgun (WGS) entry which is preliminary data.</text>
</comment>
<evidence type="ECO:0000313" key="2">
    <source>
        <dbReference type="Proteomes" id="UP000539372"/>
    </source>
</evidence>